<proteinExistence type="inferred from homology"/>
<dbReference type="InterPro" id="IPR036388">
    <property type="entry name" value="WH-like_DNA-bd_sf"/>
</dbReference>
<keyword evidence="8" id="KW-1185">Reference proteome</keyword>
<evidence type="ECO:0000256" key="3">
    <source>
        <dbReference type="ARBA" id="ARBA00023242"/>
    </source>
</evidence>
<dbReference type="GO" id="GO:0043565">
    <property type="term" value="F:sequence-specific DNA binding"/>
    <property type="evidence" value="ECO:0007669"/>
    <property type="project" value="InterPro"/>
</dbReference>
<dbReference type="OrthoDB" id="47321at2759"/>
<evidence type="ECO:0000256" key="4">
    <source>
        <dbReference type="RuleBase" id="RU004020"/>
    </source>
</evidence>
<dbReference type="PRINTS" id="PR00056">
    <property type="entry name" value="HSFDOMAIN"/>
</dbReference>
<sequence length="350" mass="37908">MVAKQQQPPRKATATEPYRDHSHLTDDDKDLKELMNKADQEGVKGTDQSFPVKLHQLLSGSEEDGFAHIVSWQPHGRSFIVKKHADFVEKVLPCCFRQTRFASFQRQLNLYGFRRITQGRDKGGYYHELFLRGRGLLALKMQRTKVKGTGARKAAAPETEPDFWSMSFVFDKKAAAAPKPPPPAAASPVATMPAAATSPSFSPASVRQSVNFPRLAAAKPSPSTYTSTFPTSLVGLNAGGLSTLSPNQLAGGHLLPSAASFLGQAATTLPDLNSQREANETRRAMIEQMIAMSSRLQSLRETNRNSFLGTSGNSASLQSNALLRAGLGQPQGPLHLNSFGRACTCAIPAF</sequence>
<comment type="caution">
    <text evidence="7">The sequence shown here is derived from an EMBL/GenBank/DDBJ whole genome shotgun (WGS) entry which is preliminary data.</text>
</comment>
<evidence type="ECO:0000313" key="7">
    <source>
        <dbReference type="EMBL" id="CAB9516690.1"/>
    </source>
</evidence>
<comment type="subcellular location">
    <subcellularLocation>
        <location evidence="1">Nucleus</location>
    </subcellularLocation>
</comment>
<feature type="compositionally biased region" description="Low complexity" evidence="5">
    <location>
        <begin position="186"/>
        <end position="204"/>
    </location>
</feature>
<evidence type="ECO:0000256" key="2">
    <source>
        <dbReference type="ARBA" id="ARBA00023125"/>
    </source>
</evidence>
<accession>A0A9N8EA79</accession>
<dbReference type="SMART" id="SM00415">
    <property type="entry name" value="HSF"/>
    <property type="match status" value="1"/>
</dbReference>
<dbReference type="GO" id="GO:0003700">
    <property type="term" value="F:DNA-binding transcription factor activity"/>
    <property type="evidence" value="ECO:0007669"/>
    <property type="project" value="InterPro"/>
</dbReference>
<evidence type="ECO:0000259" key="6">
    <source>
        <dbReference type="SMART" id="SM00415"/>
    </source>
</evidence>
<gene>
    <name evidence="7" type="ORF">SEMRO_800_G204320.1</name>
</gene>
<dbReference type="GO" id="GO:0005634">
    <property type="term" value="C:nucleus"/>
    <property type="evidence" value="ECO:0007669"/>
    <property type="project" value="UniProtKB-SubCell"/>
</dbReference>
<dbReference type="EMBL" id="CAICTM010000799">
    <property type="protein sequence ID" value="CAB9516690.1"/>
    <property type="molecule type" value="Genomic_DNA"/>
</dbReference>
<dbReference type="Gene3D" id="1.10.10.10">
    <property type="entry name" value="Winged helix-like DNA-binding domain superfamily/Winged helix DNA-binding domain"/>
    <property type="match status" value="1"/>
</dbReference>
<dbReference type="SUPFAM" id="SSF46785">
    <property type="entry name" value="Winged helix' DNA-binding domain"/>
    <property type="match status" value="1"/>
</dbReference>
<feature type="domain" description="HSF-type DNA-binding" evidence="6">
    <location>
        <begin position="46"/>
        <end position="144"/>
    </location>
</feature>
<protein>
    <submittedName>
        <fullName evidence="7">Heat stress transcription factor</fullName>
    </submittedName>
</protein>
<dbReference type="InterPro" id="IPR000232">
    <property type="entry name" value="HSF_DNA-bd"/>
</dbReference>
<comment type="similarity">
    <text evidence="4">Belongs to the HSF family.</text>
</comment>
<name>A0A9N8EA79_9STRA</name>
<evidence type="ECO:0000313" key="8">
    <source>
        <dbReference type="Proteomes" id="UP001153069"/>
    </source>
</evidence>
<dbReference type="Proteomes" id="UP001153069">
    <property type="component" value="Unassembled WGS sequence"/>
</dbReference>
<keyword evidence="2" id="KW-0238">DNA-binding</keyword>
<feature type="compositionally biased region" description="Basic and acidic residues" evidence="5">
    <location>
        <begin position="17"/>
        <end position="30"/>
    </location>
</feature>
<dbReference type="PANTHER" id="PTHR10015:SF206">
    <property type="entry name" value="HSF-TYPE DNA-BINDING DOMAIN-CONTAINING PROTEIN"/>
    <property type="match status" value="1"/>
</dbReference>
<dbReference type="InterPro" id="IPR036390">
    <property type="entry name" value="WH_DNA-bd_sf"/>
</dbReference>
<dbReference type="Pfam" id="PF00447">
    <property type="entry name" value="HSF_DNA-bind"/>
    <property type="match status" value="1"/>
</dbReference>
<evidence type="ECO:0000256" key="1">
    <source>
        <dbReference type="ARBA" id="ARBA00004123"/>
    </source>
</evidence>
<reference evidence="7" key="1">
    <citation type="submission" date="2020-06" db="EMBL/GenBank/DDBJ databases">
        <authorList>
            <consortium name="Plant Systems Biology data submission"/>
        </authorList>
    </citation>
    <scope>NUCLEOTIDE SEQUENCE</scope>
    <source>
        <strain evidence="7">D6</strain>
    </source>
</reference>
<organism evidence="7 8">
    <name type="scientific">Seminavis robusta</name>
    <dbReference type="NCBI Taxonomy" id="568900"/>
    <lineage>
        <taxon>Eukaryota</taxon>
        <taxon>Sar</taxon>
        <taxon>Stramenopiles</taxon>
        <taxon>Ochrophyta</taxon>
        <taxon>Bacillariophyta</taxon>
        <taxon>Bacillariophyceae</taxon>
        <taxon>Bacillariophycidae</taxon>
        <taxon>Naviculales</taxon>
        <taxon>Naviculaceae</taxon>
        <taxon>Seminavis</taxon>
    </lineage>
</organism>
<dbReference type="AlphaFoldDB" id="A0A9N8EA79"/>
<feature type="region of interest" description="Disordered" evidence="5">
    <location>
        <begin position="177"/>
        <end position="204"/>
    </location>
</feature>
<dbReference type="PANTHER" id="PTHR10015">
    <property type="entry name" value="HEAT SHOCK TRANSCRIPTION FACTOR"/>
    <property type="match status" value="1"/>
</dbReference>
<evidence type="ECO:0000256" key="5">
    <source>
        <dbReference type="SAM" id="MobiDB-lite"/>
    </source>
</evidence>
<feature type="region of interest" description="Disordered" evidence="5">
    <location>
        <begin position="1"/>
        <end position="30"/>
    </location>
</feature>
<keyword evidence="3" id="KW-0539">Nucleus</keyword>
<dbReference type="FunFam" id="1.10.10.10:FF:000479">
    <property type="entry name" value="Predicted protein"/>
    <property type="match status" value="1"/>
</dbReference>